<keyword evidence="1" id="KW-0732">Signal</keyword>
<comment type="caution">
    <text evidence="2">The sequence shown here is derived from an EMBL/GenBank/DDBJ whole genome shotgun (WGS) entry which is preliminary data.</text>
</comment>
<dbReference type="AlphaFoldDB" id="A0A3S5FC17"/>
<organism evidence="2 3">
    <name type="scientific">Protopolystoma xenopodis</name>
    <dbReference type="NCBI Taxonomy" id="117903"/>
    <lineage>
        <taxon>Eukaryota</taxon>
        <taxon>Metazoa</taxon>
        <taxon>Spiralia</taxon>
        <taxon>Lophotrochozoa</taxon>
        <taxon>Platyhelminthes</taxon>
        <taxon>Monogenea</taxon>
        <taxon>Polyopisthocotylea</taxon>
        <taxon>Polystomatidea</taxon>
        <taxon>Polystomatidae</taxon>
        <taxon>Protopolystoma</taxon>
    </lineage>
</organism>
<proteinExistence type="predicted"/>
<evidence type="ECO:0000313" key="3">
    <source>
        <dbReference type="Proteomes" id="UP000784294"/>
    </source>
</evidence>
<evidence type="ECO:0000256" key="1">
    <source>
        <dbReference type="SAM" id="SignalP"/>
    </source>
</evidence>
<accession>A0A3S5FC17</accession>
<dbReference type="Proteomes" id="UP000784294">
    <property type="component" value="Unassembled WGS sequence"/>
</dbReference>
<feature type="chain" id="PRO_5018647904" evidence="1">
    <location>
        <begin position="24"/>
        <end position="133"/>
    </location>
</feature>
<sequence>MRPPQHLPRGLFVSSLLLPFLVALGPASTYTHFQQVFRKFGVYALLDNSSSCSTSCLQKQSSLSGSLDIFLSSLQSDLHLLQSLQPPVHSRSSAFFVELTKTAEFASIAKSDGSLQADDPDEGGSCLQIEVQI</sequence>
<gene>
    <name evidence="2" type="ORF">PXEA_LOCUS3096</name>
</gene>
<protein>
    <submittedName>
        <fullName evidence="2">Uncharacterized protein</fullName>
    </submittedName>
</protein>
<name>A0A3S5FC17_9PLAT</name>
<dbReference type="EMBL" id="CAAALY010006886">
    <property type="protein sequence ID" value="VEL09656.1"/>
    <property type="molecule type" value="Genomic_DNA"/>
</dbReference>
<keyword evidence="3" id="KW-1185">Reference proteome</keyword>
<evidence type="ECO:0000313" key="2">
    <source>
        <dbReference type="EMBL" id="VEL09656.1"/>
    </source>
</evidence>
<reference evidence="2" key="1">
    <citation type="submission" date="2018-11" db="EMBL/GenBank/DDBJ databases">
        <authorList>
            <consortium name="Pathogen Informatics"/>
        </authorList>
    </citation>
    <scope>NUCLEOTIDE SEQUENCE</scope>
</reference>
<feature type="signal peptide" evidence="1">
    <location>
        <begin position="1"/>
        <end position="23"/>
    </location>
</feature>